<evidence type="ECO:0000313" key="8">
    <source>
        <dbReference type="Proteomes" id="UP001633002"/>
    </source>
</evidence>
<evidence type="ECO:0000256" key="4">
    <source>
        <dbReference type="ARBA" id="ARBA00022833"/>
    </source>
</evidence>
<dbReference type="SUPFAM" id="SSF63411">
    <property type="entry name" value="LuxS/MPP-like metallohydrolase"/>
    <property type="match status" value="1"/>
</dbReference>
<name>A0ABD3GQ13_9MARC</name>
<organism evidence="7 8">
    <name type="scientific">Riccia sorocarpa</name>
    <dbReference type="NCBI Taxonomy" id="122646"/>
    <lineage>
        <taxon>Eukaryota</taxon>
        <taxon>Viridiplantae</taxon>
        <taxon>Streptophyta</taxon>
        <taxon>Embryophyta</taxon>
        <taxon>Marchantiophyta</taxon>
        <taxon>Marchantiopsida</taxon>
        <taxon>Marchantiidae</taxon>
        <taxon>Marchantiales</taxon>
        <taxon>Ricciaceae</taxon>
        <taxon>Riccia</taxon>
    </lineage>
</organism>
<evidence type="ECO:0000256" key="5">
    <source>
        <dbReference type="ARBA" id="ARBA00023049"/>
    </source>
</evidence>
<dbReference type="EMBL" id="JBJQOH010000007">
    <property type="protein sequence ID" value="KAL3679249.1"/>
    <property type="molecule type" value="Genomic_DNA"/>
</dbReference>
<dbReference type="GO" id="GO:0008237">
    <property type="term" value="F:metallopeptidase activity"/>
    <property type="evidence" value="ECO:0007669"/>
    <property type="project" value="UniProtKB-KW"/>
</dbReference>
<reference evidence="7 8" key="1">
    <citation type="submission" date="2024-09" db="EMBL/GenBank/DDBJ databases">
        <title>Chromosome-scale assembly of Riccia sorocarpa.</title>
        <authorList>
            <person name="Paukszto L."/>
        </authorList>
    </citation>
    <scope>NUCLEOTIDE SEQUENCE [LARGE SCALE GENOMIC DNA]</scope>
    <source>
        <strain evidence="7">LP-2024</strain>
        <tissue evidence="7">Aerial parts of the thallus</tissue>
    </source>
</reference>
<feature type="domain" description="Peptidase M16 N-terminal" evidence="6">
    <location>
        <begin position="60"/>
        <end position="126"/>
    </location>
</feature>
<dbReference type="PANTHER" id="PTHR43690">
    <property type="entry name" value="NARDILYSIN"/>
    <property type="match status" value="1"/>
</dbReference>
<dbReference type="InterPro" id="IPR011765">
    <property type="entry name" value="Pept_M16_N"/>
</dbReference>
<dbReference type="InterPro" id="IPR011249">
    <property type="entry name" value="Metalloenz_LuxS/M16"/>
</dbReference>
<evidence type="ECO:0000256" key="2">
    <source>
        <dbReference type="ARBA" id="ARBA00022670"/>
    </source>
</evidence>
<evidence type="ECO:0000256" key="1">
    <source>
        <dbReference type="ARBA" id="ARBA00007261"/>
    </source>
</evidence>
<protein>
    <recommendedName>
        <fullName evidence="6">Peptidase M16 N-terminal domain-containing protein</fullName>
    </recommendedName>
</protein>
<gene>
    <name evidence="7" type="ORF">R1sor_022205</name>
</gene>
<sequence>MEPRSYSQRSARSKPRLQEFAEKLEAACVGTVEAGKFTKVLRSLVLANGLHYYARRSPKPRLRAALALGVRVGSVVETEEERGVAHIAEHLAFSATRQYTNHDIVKFLESVGAQFGACQNASTSGYSFRSINPSYCLRPFRFSPSSPQKCEPL</sequence>
<dbReference type="InterPro" id="IPR050626">
    <property type="entry name" value="Peptidase_M16"/>
</dbReference>
<keyword evidence="4" id="KW-0862">Zinc</keyword>
<keyword evidence="8" id="KW-1185">Reference proteome</keyword>
<evidence type="ECO:0000313" key="7">
    <source>
        <dbReference type="EMBL" id="KAL3679249.1"/>
    </source>
</evidence>
<keyword evidence="3" id="KW-0378">Hydrolase</keyword>
<dbReference type="PANTHER" id="PTHR43690:SF34">
    <property type="entry name" value="ZINC PROTEASE PQQL-LIKE"/>
    <property type="match status" value="1"/>
</dbReference>
<dbReference type="AlphaFoldDB" id="A0ABD3GQ13"/>
<comment type="caution">
    <text evidence="7">The sequence shown here is derived from an EMBL/GenBank/DDBJ whole genome shotgun (WGS) entry which is preliminary data.</text>
</comment>
<dbReference type="Pfam" id="PF00675">
    <property type="entry name" value="Peptidase_M16"/>
    <property type="match status" value="1"/>
</dbReference>
<keyword evidence="2" id="KW-0645">Protease</keyword>
<evidence type="ECO:0000259" key="6">
    <source>
        <dbReference type="Pfam" id="PF00675"/>
    </source>
</evidence>
<evidence type="ECO:0000256" key="3">
    <source>
        <dbReference type="ARBA" id="ARBA00022801"/>
    </source>
</evidence>
<accession>A0ABD3GQ13</accession>
<comment type="similarity">
    <text evidence="1">Belongs to the peptidase M16 family.</text>
</comment>
<keyword evidence="5" id="KW-0482">Metalloprotease</keyword>
<proteinExistence type="inferred from homology"/>
<dbReference type="Gene3D" id="3.30.830.10">
    <property type="entry name" value="Metalloenzyme, LuxS/M16 peptidase-like"/>
    <property type="match status" value="1"/>
</dbReference>
<dbReference type="Proteomes" id="UP001633002">
    <property type="component" value="Unassembled WGS sequence"/>
</dbReference>
<dbReference type="GO" id="GO:0006508">
    <property type="term" value="P:proteolysis"/>
    <property type="evidence" value="ECO:0007669"/>
    <property type="project" value="UniProtKB-KW"/>
</dbReference>